<reference evidence="2 3" key="1">
    <citation type="submission" date="2023-09" db="EMBL/GenBank/DDBJ databases">
        <authorList>
            <person name="Rey-Velasco X."/>
        </authorList>
    </citation>
    <scope>NUCLEOTIDE SEQUENCE [LARGE SCALE GENOMIC DNA]</scope>
    <source>
        <strain evidence="2 3">W335</strain>
    </source>
</reference>
<protein>
    <submittedName>
        <fullName evidence="2">Sigma-E factor negative regulatory protein</fullName>
    </submittedName>
</protein>
<dbReference type="PANTHER" id="PTHR38104:SF1">
    <property type="entry name" value="ANTI-SIGMA-E FACTOR RSEA"/>
    <property type="match status" value="1"/>
</dbReference>
<dbReference type="RefSeq" id="WP_311653752.1">
    <property type="nucleotide sequence ID" value="NZ_JAVRIB010000014.1"/>
</dbReference>
<dbReference type="Proteomes" id="UP001251857">
    <property type="component" value="Unassembled WGS sequence"/>
</dbReference>
<comment type="caution">
    <text evidence="2">The sequence shown here is derived from an EMBL/GenBank/DDBJ whole genome shotgun (WGS) entry which is preliminary data.</text>
</comment>
<evidence type="ECO:0000313" key="3">
    <source>
        <dbReference type="Proteomes" id="UP001251857"/>
    </source>
</evidence>
<sequence>MINEKVSAYLDGECDDRESAEVADALMRDPEQRAAWQRQLWLRSALRGEGDVPPLDAGFADRVTAAIQDDAAAPAGKVVSLRSRRRRTWRSAAGLAAAASVAAVAVLISQPVTNVDVPNVAAPVMSADVTESNPVADIMQVAANQPQDDRRERDADHWSVSDPAVADQLHGYLIEHNGVSRGYGLSSATPSFLRVATYGQSEGR</sequence>
<dbReference type="EMBL" id="JAVRIB010000014">
    <property type="protein sequence ID" value="MDT0635853.1"/>
    <property type="molecule type" value="Genomic_DNA"/>
</dbReference>
<evidence type="ECO:0000313" key="2">
    <source>
        <dbReference type="EMBL" id="MDT0635853.1"/>
    </source>
</evidence>
<gene>
    <name evidence="2" type="ORF">RM532_12935</name>
</gene>
<dbReference type="InterPro" id="IPR052383">
    <property type="entry name" value="Anti-sigma-E_RseA-like"/>
</dbReference>
<dbReference type="PANTHER" id="PTHR38104">
    <property type="match status" value="1"/>
</dbReference>
<keyword evidence="3" id="KW-1185">Reference proteome</keyword>
<accession>A0ABU3C2T4</accession>
<dbReference type="Pfam" id="PF03872">
    <property type="entry name" value="RseA_N"/>
    <property type="match status" value="1"/>
</dbReference>
<dbReference type="InterPro" id="IPR005572">
    <property type="entry name" value="Anti-sigma_E_RseA_N"/>
</dbReference>
<evidence type="ECO:0000259" key="1">
    <source>
        <dbReference type="Pfam" id="PF03872"/>
    </source>
</evidence>
<dbReference type="Gene3D" id="1.10.10.880">
    <property type="entry name" value="Anti sigma-E protein RseA, N-terminal domain"/>
    <property type="match status" value="1"/>
</dbReference>
<dbReference type="InterPro" id="IPR036147">
    <property type="entry name" value="Anti-sigma_E_RseA_N_sf"/>
</dbReference>
<dbReference type="CDD" id="cd16328">
    <property type="entry name" value="RseA_N"/>
    <property type="match status" value="1"/>
</dbReference>
<feature type="domain" description="Anti sigma-E protein RseA N-terminal" evidence="1">
    <location>
        <begin position="1"/>
        <end position="79"/>
    </location>
</feature>
<proteinExistence type="predicted"/>
<name>A0ABU3C2T4_9GAMM</name>
<dbReference type="SUPFAM" id="SSF89069">
    <property type="entry name" value="N-terminal, cytoplasmic domain of anti-sigmaE factor RseA"/>
    <property type="match status" value="1"/>
</dbReference>
<organism evidence="2 3">
    <name type="scientific">Spectribacter hydrogenoxidans</name>
    <dbReference type="NCBI Taxonomy" id="3075608"/>
    <lineage>
        <taxon>Bacteria</taxon>
        <taxon>Pseudomonadati</taxon>
        <taxon>Pseudomonadota</taxon>
        <taxon>Gammaproteobacteria</taxon>
        <taxon>Salinisphaerales</taxon>
        <taxon>Salinisphaeraceae</taxon>
        <taxon>Spectribacter</taxon>
    </lineage>
</organism>